<dbReference type="Proteomes" id="UP000028839">
    <property type="component" value="Unassembled WGS sequence"/>
</dbReference>
<dbReference type="Gene3D" id="3.30.70.330">
    <property type="match status" value="1"/>
</dbReference>
<gene>
    <name evidence="4" type="ORF">IB75_14705</name>
</gene>
<dbReference type="GO" id="GO:0003723">
    <property type="term" value="F:RNA binding"/>
    <property type="evidence" value="ECO:0007669"/>
    <property type="project" value="UniProtKB-KW"/>
</dbReference>
<dbReference type="InterPro" id="IPR048289">
    <property type="entry name" value="RRM2_NsCP33-like"/>
</dbReference>
<reference evidence="4 5" key="1">
    <citation type="submission" date="2014-07" db="EMBL/GenBank/DDBJ databases">
        <title>Comparative analysis of Nitrosococcus oceani genome inventories of strains from Pacific and Atlantic gyres.</title>
        <authorList>
            <person name="Lim C.K."/>
            <person name="Wang L."/>
            <person name="Sayavedra-Soto L.A."/>
            <person name="Klotz M.G."/>
        </authorList>
    </citation>
    <scope>NUCLEOTIDE SEQUENCE [LARGE SCALE GENOMIC DNA]</scope>
    <source>
        <strain evidence="4 5">C-27</strain>
    </source>
</reference>
<protein>
    <submittedName>
        <fullName evidence="4">RNA-binding protein</fullName>
    </submittedName>
</protein>
<dbReference type="InterPro" id="IPR012677">
    <property type="entry name" value="Nucleotide-bd_a/b_plait_sf"/>
</dbReference>
<evidence type="ECO:0000313" key="5">
    <source>
        <dbReference type="Proteomes" id="UP000028839"/>
    </source>
</evidence>
<dbReference type="HOGENOM" id="CLU_012062_28_1_6"/>
<sequence length="119" mass="13582">MVFMTNGTVFEFQEYFIVNIYVGNLSYQVTDEDLRAAFENYGEVSSAKVIVDKFSNRSKGFGFVEMASKEDAEAAIKEMHDSDIKGRQVVVNEARPRNESSNNGGFRRNDGFGDRQRRF</sequence>
<evidence type="ECO:0000256" key="1">
    <source>
        <dbReference type="ARBA" id="ARBA00022884"/>
    </source>
</evidence>
<evidence type="ECO:0000313" key="4">
    <source>
        <dbReference type="EMBL" id="KFI18347.1"/>
    </source>
</evidence>
<dbReference type="InterPro" id="IPR052462">
    <property type="entry name" value="SLIRP/GR-RBP-like"/>
</dbReference>
<dbReference type="PROSITE" id="PS50102">
    <property type="entry name" value="RRM"/>
    <property type="match status" value="1"/>
</dbReference>
<dbReference type="CDD" id="cd21608">
    <property type="entry name" value="RRM2_NsCP33_like"/>
    <property type="match status" value="1"/>
</dbReference>
<dbReference type="PANTHER" id="PTHR48027">
    <property type="entry name" value="HETEROGENEOUS NUCLEAR RIBONUCLEOPROTEIN 87F-RELATED"/>
    <property type="match status" value="1"/>
</dbReference>
<dbReference type="Pfam" id="PF00076">
    <property type="entry name" value="RRM_1"/>
    <property type="match status" value="1"/>
</dbReference>
<feature type="region of interest" description="Disordered" evidence="2">
    <location>
        <begin position="92"/>
        <end position="119"/>
    </location>
</feature>
<evidence type="ECO:0000256" key="2">
    <source>
        <dbReference type="SAM" id="MobiDB-lite"/>
    </source>
</evidence>
<evidence type="ECO:0000259" key="3">
    <source>
        <dbReference type="PROSITE" id="PS50102"/>
    </source>
</evidence>
<feature type="compositionally biased region" description="Basic and acidic residues" evidence="2">
    <location>
        <begin position="107"/>
        <end position="119"/>
    </location>
</feature>
<dbReference type="AlphaFoldDB" id="A0A0E2ZJC1"/>
<dbReference type="InterPro" id="IPR035979">
    <property type="entry name" value="RBD_domain_sf"/>
</dbReference>
<organism evidence="4 5">
    <name type="scientific">Nitrosococcus oceani C-27</name>
    <dbReference type="NCBI Taxonomy" id="314279"/>
    <lineage>
        <taxon>Bacteria</taxon>
        <taxon>Pseudomonadati</taxon>
        <taxon>Pseudomonadota</taxon>
        <taxon>Gammaproteobacteria</taxon>
        <taxon>Chromatiales</taxon>
        <taxon>Chromatiaceae</taxon>
        <taxon>Nitrosococcus</taxon>
    </lineage>
</organism>
<keyword evidence="1" id="KW-0694">RNA-binding</keyword>
<feature type="domain" description="RRM" evidence="3">
    <location>
        <begin position="18"/>
        <end position="96"/>
    </location>
</feature>
<dbReference type="SUPFAM" id="SSF54928">
    <property type="entry name" value="RNA-binding domain, RBD"/>
    <property type="match status" value="1"/>
</dbReference>
<accession>A0A0E2ZJC1</accession>
<dbReference type="InterPro" id="IPR000504">
    <property type="entry name" value="RRM_dom"/>
</dbReference>
<dbReference type="OrthoDB" id="9798855at2"/>
<comment type="caution">
    <text evidence="4">The sequence shown here is derived from an EMBL/GenBank/DDBJ whole genome shotgun (WGS) entry which is preliminary data.</text>
</comment>
<name>A0A0E2ZJC1_9GAMM</name>
<dbReference type="SMART" id="SM00360">
    <property type="entry name" value="RRM"/>
    <property type="match status" value="1"/>
</dbReference>
<dbReference type="EMBL" id="JPGN01000084">
    <property type="protein sequence ID" value="KFI18347.1"/>
    <property type="molecule type" value="Genomic_DNA"/>
</dbReference>
<proteinExistence type="predicted"/>